<evidence type="ECO:0000256" key="1">
    <source>
        <dbReference type="SAM" id="MobiDB-lite"/>
    </source>
</evidence>
<dbReference type="AlphaFoldDB" id="A0AAV1S8M8"/>
<reference evidence="2 3" key="1">
    <citation type="submission" date="2024-01" db="EMBL/GenBank/DDBJ databases">
        <authorList>
            <person name="Waweru B."/>
        </authorList>
    </citation>
    <scope>NUCLEOTIDE SEQUENCE [LARGE SCALE GENOMIC DNA]</scope>
</reference>
<protein>
    <submittedName>
        <fullName evidence="2">Uncharacterized protein</fullName>
    </submittedName>
</protein>
<dbReference type="EMBL" id="CAWUPB010001173">
    <property type="protein sequence ID" value="CAK7347620.1"/>
    <property type="molecule type" value="Genomic_DNA"/>
</dbReference>
<name>A0AAV1S8M8_9ROSI</name>
<dbReference type="Proteomes" id="UP001314170">
    <property type="component" value="Unassembled WGS sequence"/>
</dbReference>
<accession>A0AAV1S8M8</accession>
<evidence type="ECO:0000313" key="3">
    <source>
        <dbReference type="Proteomes" id="UP001314170"/>
    </source>
</evidence>
<evidence type="ECO:0000313" key="2">
    <source>
        <dbReference type="EMBL" id="CAK7347620.1"/>
    </source>
</evidence>
<organism evidence="2 3">
    <name type="scientific">Dovyalis caffra</name>
    <dbReference type="NCBI Taxonomy" id="77055"/>
    <lineage>
        <taxon>Eukaryota</taxon>
        <taxon>Viridiplantae</taxon>
        <taxon>Streptophyta</taxon>
        <taxon>Embryophyta</taxon>
        <taxon>Tracheophyta</taxon>
        <taxon>Spermatophyta</taxon>
        <taxon>Magnoliopsida</taxon>
        <taxon>eudicotyledons</taxon>
        <taxon>Gunneridae</taxon>
        <taxon>Pentapetalae</taxon>
        <taxon>rosids</taxon>
        <taxon>fabids</taxon>
        <taxon>Malpighiales</taxon>
        <taxon>Salicaceae</taxon>
        <taxon>Flacourtieae</taxon>
        <taxon>Dovyalis</taxon>
    </lineage>
</organism>
<sequence length="86" mass="9656">MEGHYTSPQSTNTKGITKRPLLSATNKKHIPEANQLMIQDIARNCKKLKSHVVFLYVSKDDLNRQGTACPNSKIPKGDHHVLDYLA</sequence>
<keyword evidence="3" id="KW-1185">Reference proteome</keyword>
<comment type="caution">
    <text evidence="2">The sequence shown here is derived from an EMBL/GenBank/DDBJ whole genome shotgun (WGS) entry which is preliminary data.</text>
</comment>
<proteinExistence type="predicted"/>
<feature type="compositionally biased region" description="Polar residues" evidence="1">
    <location>
        <begin position="1"/>
        <end position="15"/>
    </location>
</feature>
<feature type="region of interest" description="Disordered" evidence="1">
    <location>
        <begin position="1"/>
        <end position="28"/>
    </location>
</feature>
<gene>
    <name evidence="2" type="ORF">DCAF_LOCUS20308</name>
</gene>